<dbReference type="InterPro" id="IPR053147">
    <property type="entry name" value="Hsp_HslJ-like"/>
</dbReference>
<name>D0L909_GORB4</name>
<dbReference type="HOGENOM" id="CLU_075808_2_0_11"/>
<protein>
    <recommendedName>
        <fullName evidence="1">DUF306 domain-containing protein</fullName>
    </recommendedName>
</protein>
<evidence type="ECO:0000313" key="3">
    <source>
        <dbReference type="Proteomes" id="UP000001219"/>
    </source>
</evidence>
<organism evidence="2 3">
    <name type="scientific">Gordonia bronchialis (strain ATCC 25592 / DSM 43247 / BCRC 13721 / JCM 3198 / KCTC 3076 / NBRC 16047 / NCTC 10667)</name>
    <name type="common">Rhodococcus bronchialis</name>
    <dbReference type="NCBI Taxonomy" id="526226"/>
    <lineage>
        <taxon>Bacteria</taxon>
        <taxon>Bacillati</taxon>
        <taxon>Actinomycetota</taxon>
        <taxon>Actinomycetes</taxon>
        <taxon>Mycobacteriales</taxon>
        <taxon>Gordoniaceae</taxon>
        <taxon>Gordonia</taxon>
    </lineage>
</organism>
<dbReference type="InterPro" id="IPR038670">
    <property type="entry name" value="HslJ-like_sf"/>
</dbReference>
<dbReference type="STRING" id="526226.Gbro_2782"/>
<sequence>MCSGGRSPIRARIGRALALTFIGLLVTAASLLTLPGSASAAPNPLLGKHYSSTAVTGPQIPGGGPLVVDFPSAGRIALSAGCNRHIGPVTIDGSTMRVGPLMSTRMACAGPRAGADQWLEDLTRTPLNWYSVGQALIVTGKSNQILLVQGAA</sequence>
<proteinExistence type="predicted"/>
<dbReference type="RefSeq" id="WP_012834521.1">
    <property type="nucleotide sequence ID" value="NC_013441.1"/>
</dbReference>
<reference evidence="2 3" key="2">
    <citation type="journal article" date="2010" name="Stand. Genomic Sci.">
        <title>Complete genome sequence of Gordonia bronchialis type strain (3410).</title>
        <authorList>
            <person name="Ivanova N."/>
            <person name="Sikorski J."/>
            <person name="Jando M."/>
            <person name="Lapidus A."/>
            <person name="Nolan M."/>
            <person name="Lucas S."/>
            <person name="Del Rio T.G."/>
            <person name="Tice H."/>
            <person name="Copeland A."/>
            <person name="Cheng J.F."/>
            <person name="Chen F."/>
            <person name="Bruce D."/>
            <person name="Goodwin L."/>
            <person name="Pitluck S."/>
            <person name="Mavromatis K."/>
            <person name="Ovchinnikova G."/>
            <person name="Pati A."/>
            <person name="Chen A."/>
            <person name="Palaniappan K."/>
            <person name="Land M."/>
            <person name="Hauser L."/>
            <person name="Chang Y.J."/>
            <person name="Jeffries C.D."/>
            <person name="Chain P."/>
            <person name="Saunders E."/>
            <person name="Han C."/>
            <person name="Detter J.C."/>
            <person name="Brettin T."/>
            <person name="Rohde M."/>
            <person name="Goker M."/>
            <person name="Bristow J."/>
            <person name="Eisen J.A."/>
            <person name="Markowitz V."/>
            <person name="Hugenholtz P."/>
            <person name="Klenk H.P."/>
            <person name="Kyrpides N.C."/>
        </authorList>
    </citation>
    <scope>NUCLEOTIDE SEQUENCE [LARGE SCALE GENOMIC DNA]</scope>
    <source>
        <strain evidence="3">ATCC 25592 / DSM 43247 / BCRC 13721 / JCM 3198 / KCTC 3076 / NBRC 16047 / NCTC 10667</strain>
    </source>
</reference>
<dbReference type="PANTHER" id="PTHR35535:SF2">
    <property type="entry name" value="DUF306 DOMAIN-CONTAINING PROTEIN"/>
    <property type="match status" value="1"/>
</dbReference>
<dbReference type="OrthoDB" id="507754at2"/>
<gene>
    <name evidence="2" type="ordered locus">Gbro_2782</name>
</gene>
<dbReference type="eggNOG" id="COG3187">
    <property type="taxonomic scope" value="Bacteria"/>
</dbReference>
<dbReference type="AlphaFoldDB" id="D0L909"/>
<evidence type="ECO:0000313" key="2">
    <source>
        <dbReference type="EMBL" id="ACY22000.1"/>
    </source>
</evidence>
<dbReference type="Proteomes" id="UP000001219">
    <property type="component" value="Chromosome"/>
</dbReference>
<dbReference type="InterPro" id="IPR005184">
    <property type="entry name" value="DUF306_Meta_HslJ"/>
</dbReference>
<dbReference type="KEGG" id="gbr:Gbro_2782"/>
<evidence type="ECO:0000259" key="1">
    <source>
        <dbReference type="Pfam" id="PF03724"/>
    </source>
</evidence>
<dbReference type="Gene3D" id="2.40.128.270">
    <property type="match status" value="1"/>
</dbReference>
<accession>D0L909</accession>
<dbReference type="Pfam" id="PF03724">
    <property type="entry name" value="META"/>
    <property type="match status" value="1"/>
</dbReference>
<dbReference type="PANTHER" id="PTHR35535">
    <property type="entry name" value="HEAT SHOCK PROTEIN HSLJ"/>
    <property type="match status" value="1"/>
</dbReference>
<keyword evidence="3" id="KW-1185">Reference proteome</keyword>
<reference evidence="3" key="1">
    <citation type="submission" date="2009-10" db="EMBL/GenBank/DDBJ databases">
        <title>The complete chromosome of Gordonia bronchialis DSM 43247.</title>
        <authorList>
            <consortium name="US DOE Joint Genome Institute (JGI-PGF)"/>
            <person name="Lucas S."/>
            <person name="Copeland A."/>
            <person name="Lapidus A."/>
            <person name="Glavina del Rio T."/>
            <person name="Dalin E."/>
            <person name="Tice H."/>
            <person name="Bruce D."/>
            <person name="Goodwin L."/>
            <person name="Pitluck S."/>
            <person name="Kyrpides N."/>
            <person name="Mavromatis K."/>
            <person name="Ivanova N."/>
            <person name="Ovchinnikova G."/>
            <person name="Saunders E."/>
            <person name="Brettin T."/>
            <person name="Detter J.C."/>
            <person name="Han C."/>
            <person name="Larimer F."/>
            <person name="Land M."/>
            <person name="Hauser L."/>
            <person name="Markowitz V."/>
            <person name="Cheng J.-F."/>
            <person name="Hugenholtz P."/>
            <person name="Woyke T."/>
            <person name="Wu D."/>
            <person name="Jando M."/>
            <person name="Schneider S."/>
            <person name="Goeker M."/>
            <person name="Klenk H.-P."/>
            <person name="Eisen J.A."/>
        </authorList>
    </citation>
    <scope>NUCLEOTIDE SEQUENCE [LARGE SCALE GENOMIC DNA]</scope>
    <source>
        <strain evidence="3">ATCC 25592 / DSM 43247 / BCRC 13721 / JCM 3198 / KCTC 3076 / NBRC 16047 / NCTC 10667</strain>
    </source>
</reference>
<dbReference type="EMBL" id="CP001802">
    <property type="protein sequence ID" value="ACY22000.1"/>
    <property type="molecule type" value="Genomic_DNA"/>
</dbReference>
<feature type="domain" description="DUF306" evidence="1">
    <location>
        <begin position="44"/>
        <end position="144"/>
    </location>
</feature>